<organism evidence="4 5">
    <name type="scientific">Candida boidinii</name>
    <name type="common">Yeast</name>
    <dbReference type="NCBI Taxonomy" id="5477"/>
    <lineage>
        <taxon>Eukaryota</taxon>
        <taxon>Fungi</taxon>
        <taxon>Dikarya</taxon>
        <taxon>Ascomycota</taxon>
        <taxon>Saccharomycotina</taxon>
        <taxon>Pichiomycetes</taxon>
        <taxon>Pichiales</taxon>
        <taxon>Pichiaceae</taxon>
        <taxon>Ogataea</taxon>
        <taxon>Ogataea/Candida clade</taxon>
    </lineage>
</organism>
<comment type="caution">
    <text evidence="4">The sequence shown here is derived from an EMBL/GenBank/DDBJ whole genome shotgun (WGS) entry which is preliminary data.</text>
</comment>
<dbReference type="Pfam" id="PF10046">
    <property type="entry name" value="BLOC1_2"/>
    <property type="match status" value="1"/>
</dbReference>
<evidence type="ECO:0000313" key="4">
    <source>
        <dbReference type="EMBL" id="GME74742.1"/>
    </source>
</evidence>
<sequence>MPQTSNNPATNGVSPSINTSNSSNVSHSPSPSPAPLSLPAQASNTTHTTTTTAKSARQDPRVLIQVSYECLKKILELDAQSTSSDLNLIESLNTSIALRYKDLQPYLEDLTDNSIKIKESDLNLKKKIEDLNLLEKRVLNLKKLSVQLDEWSNELEVKTRRSRTYSSK</sequence>
<name>A0A9W6WI93_CANBO</name>
<keyword evidence="5" id="KW-1185">Reference proteome</keyword>
<keyword evidence="2" id="KW-0175">Coiled coil</keyword>
<dbReference type="EMBL" id="BSXN01001857">
    <property type="protein sequence ID" value="GME74742.1"/>
    <property type="molecule type" value="Genomic_DNA"/>
</dbReference>
<evidence type="ECO:0000256" key="3">
    <source>
        <dbReference type="SAM" id="MobiDB-lite"/>
    </source>
</evidence>
<protein>
    <submittedName>
        <fullName evidence="4">Unnamed protein product</fullName>
    </submittedName>
</protein>
<proteinExistence type="inferred from homology"/>
<feature type="compositionally biased region" description="Polar residues" evidence="3">
    <location>
        <begin position="1"/>
        <end position="13"/>
    </location>
</feature>
<feature type="region of interest" description="Disordered" evidence="3">
    <location>
        <begin position="1"/>
        <end position="56"/>
    </location>
</feature>
<dbReference type="Proteomes" id="UP001165120">
    <property type="component" value="Unassembled WGS sequence"/>
</dbReference>
<feature type="compositionally biased region" description="Low complexity" evidence="3">
    <location>
        <begin position="37"/>
        <end position="52"/>
    </location>
</feature>
<evidence type="ECO:0000256" key="2">
    <source>
        <dbReference type="SAM" id="Coils"/>
    </source>
</evidence>
<dbReference type="AlphaFoldDB" id="A0A9W6WI93"/>
<gene>
    <name evidence="4" type="ORF">Cboi02_000452000</name>
</gene>
<reference evidence="4" key="1">
    <citation type="submission" date="2023-04" db="EMBL/GenBank/DDBJ databases">
        <title>Candida boidinii NBRC 10035.</title>
        <authorList>
            <person name="Ichikawa N."/>
            <person name="Sato H."/>
            <person name="Tonouchi N."/>
        </authorList>
    </citation>
    <scope>NUCLEOTIDE SEQUENCE</scope>
    <source>
        <strain evidence="4">NBRC 10035</strain>
    </source>
</reference>
<feature type="coiled-coil region" evidence="2">
    <location>
        <begin position="117"/>
        <end position="161"/>
    </location>
</feature>
<evidence type="ECO:0000313" key="5">
    <source>
        <dbReference type="Proteomes" id="UP001165120"/>
    </source>
</evidence>
<dbReference type="InterPro" id="IPR019269">
    <property type="entry name" value="BLOC1_su2"/>
</dbReference>
<feature type="compositionally biased region" description="Low complexity" evidence="3">
    <location>
        <begin position="14"/>
        <end position="29"/>
    </location>
</feature>
<comment type="similarity">
    <text evidence="1">Belongs to the BLOC1S2 family.</text>
</comment>
<evidence type="ECO:0000256" key="1">
    <source>
        <dbReference type="ARBA" id="ARBA00008468"/>
    </source>
</evidence>
<accession>A0A9W6WI93</accession>